<dbReference type="CDD" id="cd00729">
    <property type="entry name" value="rubredoxin_SM"/>
    <property type="match status" value="1"/>
</dbReference>
<dbReference type="AlphaFoldDB" id="A0A9D1P3G7"/>
<dbReference type="InterPro" id="IPR048574">
    <property type="entry name" value="RUBY_RBDX"/>
</dbReference>
<evidence type="ECO:0000313" key="8">
    <source>
        <dbReference type="EMBL" id="HIV25367.1"/>
    </source>
</evidence>
<dbReference type="InterPro" id="IPR052364">
    <property type="entry name" value="Rubrerythrin"/>
</dbReference>
<dbReference type="Gene3D" id="1.20.1260.10">
    <property type="match status" value="1"/>
</dbReference>
<reference evidence="8" key="1">
    <citation type="submission" date="2020-10" db="EMBL/GenBank/DDBJ databases">
        <authorList>
            <person name="Gilroy R."/>
        </authorList>
    </citation>
    <scope>NUCLEOTIDE SEQUENCE</scope>
    <source>
        <strain evidence="8">CHK188-20938</strain>
    </source>
</reference>
<dbReference type="InterPro" id="IPR003251">
    <property type="entry name" value="Rr_diiron-bd_dom"/>
</dbReference>
<dbReference type="PROSITE" id="PS50903">
    <property type="entry name" value="RUBREDOXIN_LIKE"/>
    <property type="match status" value="1"/>
</dbReference>
<keyword evidence="4" id="KW-0249">Electron transport</keyword>
<dbReference type="Pfam" id="PF02915">
    <property type="entry name" value="Rubrerythrin"/>
    <property type="match status" value="1"/>
</dbReference>
<dbReference type="CDD" id="cd01041">
    <property type="entry name" value="Rubrerythrin"/>
    <property type="match status" value="1"/>
</dbReference>
<dbReference type="EMBL" id="DVOO01000016">
    <property type="protein sequence ID" value="HIV25367.1"/>
    <property type="molecule type" value="Genomic_DNA"/>
</dbReference>
<evidence type="ECO:0000256" key="4">
    <source>
        <dbReference type="ARBA" id="ARBA00022982"/>
    </source>
</evidence>
<evidence type="ECO:0000256" key="5">
    <source>
        <dbReference type="ARBA" id="ARBA00023004"/>
    </source>
</evidence>
<comment type="cofactor">
    <cofactor evidence="1">
        <name>Fe(3+)</name>
        <dbReference type="ChEBI" id="CHEBI:29034"/>
    </cofactor>
</comment>
<organism evidence="8 9">
    <name type="scientific">Candidatus Scatomonas pullistercoris</name>
    <dbReference type="NCBI Taxonomy" id="2840920"/>
    <lineage>
        <taxon>Bacteria</taxon>
        <taxon>Bacillati</taxon>
        <taxon>Bacillota</taxon>
        <taxon>Clostridia</taxon>
        <taxon>Lachnospirales</taxon>
        <taxon>Lachnospiraceae</taxon>
        <taxon>Lachnospiraceae incertae sedis</taxon>
        <taxon>Candidatus Scatomonas</taxon>
    </lineage>
</organism>
<keyword evidence="5" id="KW-0408">Iron</keyword>
<dbReference type="GO" id="GO:0016491">
    <property type="term" value="F:oxidoreductase activity"/>
    <property type="evidence" value="ECO:0007669"/>
    <property type="project" value="InterPro"/>
</dbReference>
<sequence>MVQNFMDSETKTNLMRAFAGESMARNRYIFSASLAKKEHRHVLEQLFRFTAGQEEQHAKIFYNLMKDLSGRTIVVDAGYPVDHSSSLEELLRAAQSHEYEEHDSIYKSFGETAKAEGFHGVASSFLKIAEIEKVHGDRFGRFAELLEKGSLFVSSVEIDWICLKCGHIYRGMEAPKLCPVCGHDQGYFIRLDLCPFE</sequence>
<feature type="domain" description="Rubredoxin-like" evidence="6">
    <location>
        <begin position="157"/>
        <end position="191"/>
    </location>
</feature>
<evidence type="ECO:0000313" key="9">
    <source>
        <dbReference type="Proteomes" id="UP000824169"/>
    </source>
</evidence>
<evidence type="ECO:0000259" key="7">
    <source>
        <dbReference type="PROSITE" id="PS50905"/>
    </source>
</evidence>
<dbReference type="GO" id="GO:0005506">
    <property type="term" value="F:iron ion binding"/>
    <property type="evidence" value="ECO:0007669"/>
    <property type="project" value="InterPro"/>
</dbReference>
<reference evidence="8" key="2">
    <citation type="journal article" date="2021" name="PeerJ">
        <title>Extensive microbial diversity within the chicken gut microbiome revealed by metagenomics and culture.</title>
        <authorList>
            <person name="Gilroy R."/>
            <person name="Ravi A."/>
            <person name="Getino M."/>
            <person name="Pursley I."/>
            <person name="Horton D.L."/>
            <person name="Alikhan N.F."/>
            <person name="Baker D."/>
            <person name="Gharbi K."/>
            <person name="Hall N."/>
            <person name="Watson M."/>
            <person name="Adriaenssens E.M."/>
            <person name="Foster-Nyarko E."/>
            <person name="Jarju S."/>
            <person name="Secka A."/>
            <person name="Antonio M."/>
            <person name="Oren A."/>
            <person name="Chaudhuri R.R."/>
            <person name="La Ragione R."/>
            <person name="Hildebrand F."/>
            <person name="Pallen M.J."/>
        </authorList>
    </citation>
    <scope>NUCLEOTIDE SEQUENCE</scope>
    <source>
        <strain evidence="8">CHK188-20938</strain>
    </source>
</reference>
<dbReference type="SUPFAM" id="SSF57802">
    <property type="entry name" value="Rubredoxin-like"/>
    <property type="match status" value="1"/>
</dbReference>
<evidence type="ECO:0000256" key="3">
    <source>
        <dbReference type="ARBA" id="ARBA00022723"/>
    </source>
</evidence>
<evidence type="ECO:0000259" key="6">
    <source>
        <dbReference type="PROSITE" id="PS50903"/>
    </source>
</evidence>
<dbReference type="PANTHER" id="PTHR43865">
    <property type="entry name" value="RUBRERYTHRIN-RELATED"/>
    <property type="match status" value="1"/>
</dbReference>
<dbReference type="PANTHER" id="PTHR43865:SF1">
    <property type="entry name" value="RUBRERYTHRIN-RELATED"/>
    <property type="match status" value="1"/>
</dbReference>
<dbReference type="Proteomes" id="UP000824169">
    <property type="component" value="Unassembled WGS sequence"/>
</dbReference>
<keyword evidence="2" id="KW-0813">Transport</keyword>
<dbReference type="InterPro" id="IPR009078">
    <property type="entry name" value="Ferritin-like_SF"/>
</dbReference>
<evidence type="ECO:0000256" key="1">
    <source>
        <dbReference type="ARBA" id="ARBA00001965"/>
    </source>
</evidence>
<dbReference type="SUPFAM" id="SSF47240">
    <property type="entry name" value="Ferritin-like"/>
    <property type="match status" value="1"/>
</dbReference>
<dbReference type="Pfam" id="PF21349">
    <property type="entry name" value="RUBY_RBDX"/>
    <property type="match status" value="1"/>
</dbReference>
<dbReference type="InterPro" id="IPR024934">
    <property type="entry name" value="Rubredoxin-like_dom"/>
</dbReference>
<evidence type="ECO:0000256" key="2">
    <source>
        <dbReference type="ARBA" id="ARBA00022448"/>
    </source>
</evidence>
<dbReference type="Gene3D" id="2.20.28.10">
    <property type="match status" value="1"/>
</dbReference>
<accession>A0A9D1P3G7</accession>
<dbReference type="InterPro" id="IPR009040">
    <property type="entry name" value="Ferritin-like_diiron"/>
</dbReference>
<proteinExistence type="predicted"/>
<dbReference type="PROSITE" id="PS50905">
    <property type="entry name" value="FERRITIN_LIKE"/>
    <property type="match status" value="1"/>
</dbReference>
<keyword evidence="3" id="KW-0479">Metal-binding</keyword>
<comment type="caution">
    <text evidence="8">The sequence shown here is derived from an EMBL/GenBank/DDBJ whole genome shotgun (WGS) entry which is preliminary data.</text>
</comment>
<feature type="domain" description="Ferritin-like diiron" evidence="7">
    <location>
        <begin position="4"/>
        <end position="150"/>
    </location>
</feature>
<name>A0A9D1P3G7_9FIRM</name>
<dbReference type="InterPro" id="IPR012347">
    <property type="entry name" value="Ferritin-like"/>
</dbReference>
<gene>
    <name evidence="8" type="ORF">IAB71_06210</name>
</gene>
<protein>
    <submittedName>
        <fullName evidence="8">Rubrerythrin family protein</fullName>
    </submittedName>
</protein>